<keyword evidence="14" id="KW-1185">Reference proteome</keyword>
<evidence type="ECO:0000256" key="8">
    <source>
        <dbReference type="ARBA" id="ARBA00022833"/>
    </source>
</evidence>
<protein>
    <recommendedName>
        <fullName evidence="3">RING-type E3 ubiquitin transferase</fullName>
        <ecNumber evidence="3">2.3.2.27</ecNumber>
    </recommendedName>
</protein>
<comment type="caution">
    <text evidence="13">The sequence shown here is derived from an EMBL/GenBank/DDBJ whole genome shotgun (WGS) entry which is preliminary data.</text>
</comment>
<dbReference type="PROSITE" id="PS50089">
    <property type="entry name" value="ZF_RING_2"/>
    <property type="match status" value="1"/>
</dbReference>
<keyword evidence="5" id="KW-0479">Metal-binding</keyword>
<dbReference type="InterPro" id="IPR004162">
    <property type="entry name" value="SINA-like_animal"/>
</dbReference>
<dbReference type="PROSITE" id="PS01357">
    <property type="entry name" value="ZF_ZZ_1"/>
    <property type="match status" value="1"/>
</dbReference>
<dbReference type="UniPathway" id="UPA00143"/>
<evidence type="ECO:0000256" key="4">
    <source>
        <dbReference type="ARBA" id="ARBA00022679"/>
    </source>
</evidence>
<keyword evidence="4" id="KW-0808">Transferase</keyword>
<evidence type="ECO:0000256" key="7">
    <source>
        <dbReference type="ARBA" id="ARBA00022786"/>
    </source>
</evidence>
<dbReference type="GO" id="GO:0043161">
    <property type="term" value="P:proteasome-mediated ubiquitin-dependent protein catabolic process"/>
    <property type="evidence" value="ECO:0007669"/>
    <property type="project" value="TreeGrafter"/>
</dbReference>
<evidence type="ECO:0000259" key="11">
    <source>
        <dbReference type="PROSITE" id="PS50135"/>
    </source>
</evidence>
<dbReference type="GO" id="GO:0061630">
    <property type="term" value="F:ubiquitin protein ligase activity"/>
    <property type="evidence" value="ECO:0007669"/>
    <property type="project" value="UniProtKB-EC"/>
</dbReference>
<comment type="pathway">
    <text evidence="2">Protein modification; protein ubiquitination.</text>
</comment>
<accession>A0A8J2K605</accession>
<dbReference type="InterPro" id="IPR049548">
    <property type="entry name" value="Sina-like_RING"/>
</dbReference>
<dbReference type="PROSITE" id="PS50135">
    <property type="entry name" value="ZF_ZZ_2"/>
    <property type="match status" value="1"/>
</dbReference>
<proteinExistence type="predicted"/>
<dbReference type="Proteomes" id="UP000708208">
    <property type="component" value="Unassembled WGS sequence"/>
</dbReference>
<dbReference type="GO" id="GO:0031624">
    <property type="term" value="F:ubiquitin conjugating enzyme binding"/>
    <property type="evidence" value="ECO:0007669"/>
    <property type="project" value="TreeGrafter"/>
</dbReference>
<dbReference type="CDD" id="cd02340">
    <property type="entry name" value="ZZ_NBR1_like"/>
    <property type="match status" value="1"/>
</dbReference>
<dbReference type="PROSITE" id="PS51081">
    <property type="entry name" value="ZF_SIAH"/>
    <property type="match status" value="1"/>
</dbReference>
<dbReference type="AlphaFoldDB" id="A0A8J2K605"/>
<dbReference type="EC" id="2.3.2.27" evidence="3"/>
<organism evidence="13 14">
    <name type="scientific">Allacma fusca</name>
    <dbReference type="NCBI Taxonomy" id="39272"/>
    <lineage>
        <taxon>Eukaryota</taxon>
        <taxon>Metazoa</taxon>
        <taxon>Ecdysozoa</taxon>
        <taxon>Arthropoda</taxon>
        <taxon>Hexapoda</taxon>
        <taxon>Collembola</taxon>
        <taxon>Symphypleona</taxon>
        <taxon>Sminthuridae</taxon>
        <taxon>Allacma</taxon>
    </lineage>
</organism>
<dbReference type="InterPro" id="IPR000433">
    <property type="entry name" value="Znf_ZZ"/>
</dbReference>
<comment type="catalytic activity">
    <reaction evidence="1">
        <text>S-ubiquitinyl-[E2 ubiquitin-conjugating enzyme]-L-cysteine + [acceptor protein]-L-lysine = [E2 ubiquitin-conjugating enzyme]-L-cysteine + N(6)-ubiquitinyl-[acceptor protein]-L-lysine.</text>
        <dbReference type="EC" id="2.3.2.27"/>
    </reaction>
</comment>
<dbReference type="GO" id="GO:0005737">
    <property type="term" value="C:cytoplasm"/>
    <property type="evidence" value="ECO:0007669"/>
    <property type="project" value="TreeGrafter"/>
</dbReference>
<dbReference type="Pfam" id="PF00569">
    <property type="entry name" value="ZZ"/>
    <property type="match status" value="1"/>
</dbReference>
<feature type="domain" description="SIAH-type" evidence="12">
    <location>
        <begin position="410"/>
        <end position="472"/>
    </location>
</feature>
<evidence type="ECO:0000259" key="12">
    <source>
        <dbReference type="PROSITE" id="PS51081"/>
    </source>
</evidence>
<evidence type="ECO:0000313" key="13">
    <source>
        <dbReference type="EMBL" id="CAG7729907.1"/>
    </source>
</evidence>
<reference evidence="13" key="1">
    <citation type="submission" date="2021-06" db="EMBL/GenBank/DDBJ databases">
        <authorList>
            <person name="Hodson N. C."/>
            <person name="Mongue J. A."/>
            <person name="Jaron S. K."/>
        </authorList>
    </citation>
    <scope>NUCLEOTIDE SEQUENCE</scope>
</reference>
<evidence type="ECO:0000256" key="3">
    <source>
        <dbReference type="ARBA" id="ARBA00012483"/>
    </source>
</evidence>
<keyword evidence="6 9" id="KW-0863">Zinc-finger</keyword>
<dbReference type="Pfam" id="PF21362">
    <property type="entry name" value="Sina_RING"/>
    <property type="match status" value="1"/>
</dbReference>
<name>A0A8J2K605_9HEXA</name>
<gene>
    <name evidence="13" type="ORF">AFUS01_LOCUS18592</name>
</gene>
<evidence type="ECO:0000256" key="1">
    <source>
        <dbReference type="ARBA" id="ARBA00000900"/>
    </source>
</evidence>
<feature type="domain" description="RING-type" evidence="10">
    <location>
        <begin position="13"/>
        <end position="48"/>
    </location>
</feature>
<dbReference type="GO" id="GO:0016567">
    <property type="term" value="P:protein ubiquitination"/>
    <property type="evidence" value="ECO:0007669"/>
    <property type="project" value="UniProtKB-UniPathway"/>
</dbReference>
<keyword evidence="8" id="KW-0862">Zinc</keyword>
<keyword evidence="7" id="KW-0833">Ubl conjugation pathway</keyword>
<feature type="domain" description="ZZ-type" evidence="11">
    <location>
        <begin position="304"/>
        <end position="355"/>
    </location>
</feature>
<evidence type="ECO:0000313" key="14">
    <source>
        <dbReference type="Proteomes" id="UP000708208"/>
    </source>
</evidence>
<dbReference type="Pfam" id="PF21361">
    <property type="entry name" value="Sina_ZnF"/>
    <property type="match status" value="1"/>
</dbReference>
<dbReference type="PANTHER" id="PTHR45877">
    <property type="entry name" value="E3 UBIQUITIN-PROTEIN LIGASE SIAH2"/>
    <property type="match status" value="1"/>
</dbReference>
<evidence type="ECO:0000256" key="6">
    <source>
        <dbReference type="ARBA" id="ARBA00022771"/>
    </source>
</evidence>
<dbReference type="InterPro" id="IPR001841">
    <property type="entry name" value="Znf_RING"/>
</dbReference>
<evidence type="ECO:0000256" key="5">
    <source>
        <dbReference type="ARBA" id="ARBA00022723"/>
    </source>
</evidence>
<evidence type="ECO:0000259" key="10">
    <source>
        <dbReference type="PROSITE" id="PS50089"/>
    </source>
</evidence>
<evidence type="ECO:0000256" key="9">
    <source>
        <dbReference type="PROSITE-ProRule" id="PRU00228"/>
    </source>
</evidence>
<dbReference type="EMBL" id="CAJVCH010186134">
    <property type="protein sequence ID" value="CAG7729907.1"/>
    <property type="molecule type" value="Genomic_DNA"/>
</dbReference>
<dbReference type="GO" id="GO:0008270">
    <property type="term" value="F:zinc ion binding"/>
    <property type="evidence" value="ECO:0007669"/>
    <property type="project" value="UniProtKB-KW"/>
</dbReference>
<dbReference type="OrthoDB" id="4788989at2759"/>
<dbReference type="InterPro" id="IPR013010">
    <property type="entry name" value="Znf_SIAH"/>
</dbReference>
<dbReference type="SMART" id="SM00291">
    <property type="entry name" value="ZnF_ZZ"/>
    <property type="match status" value="1"/>
</dbReference>
<sequence>MADFHDDPHKYECPVCFEILAAPIFQCNNGHLLCEVCIPELQTCPICRQELPKKRVRNLEVEKIVKKQKFSCPNRSSGCTAMLKCDMIEDHRIDCLFSIMNFCPYLGIDSCHDSVALTDFVVHLMGKHKLLGEFVQEGTTVEICQSGALARDIQCGKVEWAPNFIVHGDNTFFLQTKVTSYGISWMISSLGSSEVANNFIATIKLVSPNENQGCSLSWRGRVCSLRSKFDDNPNVFCVSFLQTRFFWKNEDQNDLVSLKLQLCITKNGDQKPSTRGIWRINTPAQPTDSVQAHGSQDPTGLVVHEHVGCDGCHANPLIGPRYKCIECQDFDLCKDCIDKNVHSHHLFLRASGRNMNERLEQAHRGFRAEASGSNLGNEMQLRINSKCPICRGDLPEKKIKALEVEKIVRRSPFGCKFRKFGCNAVMPLEGIIDHELDCQFASSVNFCKCLGLNCKKKVQFQNLLSHLTTKHEISVGTLKYDLGEEIELSQDLRLDGRFVAPSPDCFLLPTYFMQSEETLFFLKTEWTQRYYVRWMVFAVGRGNISNKYTATIALQSLRDPNYSLKWEGNVFSVHSKNKDVKEECLTLPCDILCPTYMQETEMGDFHWKLRLKVTRKSEVSFQLFNLSHTKVRILFPARIYFYSSFIYSLDEAFNSQAEAILNPIDKCNIQLSVVFEGFITSGLSVSERALDLRGLPQHCDNLSSERVSSESSRRVGAGEGCLATMSYEEFIEHKLYCPNQALKLCSLLEIDCEAKMKRKYLADHLVNAHDLSVFHNYHMGKWVEELQGTAALNKYLNWFGPWEAKLRLRSIKYLFKLLLRQGIRNINGPARRYTAWIIKFRINHALLPSTQDTEPLRQGQDEYEVQMDPDQNVVPRGFSRTINLESSLSFISDSEQGSIVSREINEE</sequence>
<evidence type="ECO:0000256" key="2">
    <source>
        <dbReference type="ARBA" id="ARBA00004906"/>
    </source>
</evidence>
<dbReference type="PANTHER" id="PTHR45877:SF2">
    <property type="entry name" value="E3 UBIQUITIN-PROTEIN LIGASE SINA-RELATED"/>
    <property type="match status" value="1"/>
</dbReference>